<sequence>MTSKAVTTVDENGEKEKYIVSSQDEFLHLFEKLVLKDEDGYRIGGYLSLKDGQTYYVASVPAEYPPLSPAALRGPMITPRFPPSPPRDGITNAPFTLFRHEFVTRVLDFAKKTVILRSPPATGKTSLIDLTEKKLRETTEARVIRINVGECVDDQGLIDMLVEELGVRCNKIGSLLGDTWVLIDDAQLAFDAQRFWKIVVKDFSRIDSVNVVIAATYDLQSQGTTPYSFGEQTHISDLLLSPEEAEELYDGYVKQIPYARDWVAFKDTLLRLAGGHVGVLSGGVAMLYRIEKEEQKRLTQSEALAALRDSRFRVNLNRCFPCKKLMNEKQRMAVSERIISKGHMLNPIDASQGSQHDESLVQLVRAGVLSSTGAFSCLVAQWLYFNSFYNRPAEGPTSIGELILQAVRSLSALRLRQSCGTQHFPQEAAFQQLFNEAFTRLLPPAVSVCPELNTFAKDKNGRVLSGELDFYIGEDRCWAIELLRNGDKINEHVGRFDPQSGKYRGVGYKDYLVVDCRGALVREVATMQDRCTIYFSDNFQSAQCKMREDPLVTIDLSD</sequence>
<proteinExistence type="predicted"/>
<dbReference type="SUPFAM" id="SSF52540">
    <property type="entry name" value="P-loop containing nucleoside triphosphate hydrolases"/>
    <property type="match status" value="1"/>
</dbReference>
<dbReference type="EMBL" id="CAICTM010000111">
    <property type="protein sequence ID" value="CAB9501593.1"/>
    <property type="molecule type" value="Genomic_DNA"/>
</dbReference>
<gene>
    <name evidence="1" type="ORF">SEMRO_112_G055870.1</name>
</gene>
<organism evidence="1 2">
    <name type="scientific">Seminavis robusta</name>
    <dbReference type="NCBI Taxonomy" id="568900"/>
    <lineage>
        <taxon>Eukaryota</taxon>
        <taxon>Sar</taxon>
        <taxon>Stramenopiles</taxon>
        <taxon>Ochrophyta</taxon>
        <taxon>Bacillariophyta</taxon>
        <taxon>Bacillariophyceae</taxon>
        <taxon>Bacillariophycidae</taxon>
        <taxon>Naviculales</taxon>
        <taxon>Naviculaceae</taxon>
        <taxon>Seminavis</taxon>
    </lineage>
</organism>
<accession>A0A9N8H4F5</accession>
<dbReference type="AlphaFoldDB" id="A0A9N8H4F5"/>
<dbReference type="Gene3D" id="3.40.50.300">
    <property type="entry name" value="P-loop containing nucleotide triphosphate hydrolases"/>
    <property type="match status" value="1"/>
</dbReference>
<dbReference type="Proteomes" id="UP001153069">
    <property type="component" value="Unassembled WGS sequence"/>
</dbReference>
<dbReference type="OrthoDB" id="67991at2759"/>
<reference evidence="1" key="1">
    <citation type="submission" date="2020-06" db="EMBL/GenBank/DDBJ databases">
        <authorList>
            <consortium name="Plant Systems Biology data submission"/>
        </authorList>
    </citation>
    <scope>NUCLEOTIDE SEQUENCE</scope>
    <source>
        <strain evidence="1">D6</strain>
    </source>
</reference>
<name>A0A9N8H4F5_9STRA</name>
<evidence type="ECO:0000313" key="2">
    <source>
        <dbReference type="Proteomes" id="UP001153069"/>
    </source>
</evidence>
<evidence type="ECO:0000313" key="1">
    <source>
        <dbReference type="EMBL" id="CAB9501593.1"/>
    </source>
</evidence>
<protein>
    <submittedName>
        <fullName evidence="1">Uncharacterized protein</fullName>
    </submittedName>
</protein>
<comment type="caution">
    <text evidence="1">The sequence shown here is derived from an EMBL/GenBank/DDBJ whole genome shotgun (WGS) entry which is preliminary data.</text>
</comment>
<keyword evidence="2" id="KW-1185">Reference proteome</keyword>
<dbReference type="InterPro" id="IPR027417">
    <property type="entry name" value="P-loop_NTPase"/>
</dbReference>